<dbReference type="STRING" id="1716141.STSP_68590"/>
<organism evidence="2 3">
    <name type="scientific">Streptomyces jeddahensis</name>
    <dbReference type="NCBI Taxonomy" id="1716141"/>
    <lineage>
        <taxon>Bacteria</taxon>
        <taxon>Bacillati</taxon>
        <taxon>Actinomycetota</taxon>
        <taxon>Actinomycetes</taxon>
        <taxon>Kitasatosporales</taxon>
        <taxon>Streptomycetaceae</taxon>
        <taxon>Streptomyces</taxon>
    </lineage>
</organism>
<accession>A0A177HGY3</accession>
<keyword evidence="1" id="KW-0732">Signal</keyword>
<feature type="chain" id="PRO_5008062858" description="WxL domain-containing protein" evidence="1">
    <location>
        <begin position="32"/>
        <end position="187"/>
    </location>
</feature>
<evidence type="ECO:0000313" key="2">
    <source>
        <dbReference type="EMBL" id="OAH09860.1"/>
    </source>
</evidence>
<dbReference type="OrthoDB" id="5147666at2"/>
<feature type="signal peptide" evidence="1">
    <location>
        <begin position="1"/>
        <end position="31"/>
    </location>
</feature>
<keyword evidence="3" id="KW-1185">Reference proteome</keyword>
<sequence>MPDYGDQVRRRALLSCVVVAGVGAASLPAAAQPSGDTTVTFTVATANLTIEVPSSRNLGSGFPGQTISGQLGTVTVNDQRAAANATWTASVVSTQFDTGTDAPAEIILPNLVNYWSGQATSTTGTGTFVPGQPTRADRRSLETARTAFSKTSGSGNNTASWNPTLEITIPNDAVGGLYSGTVTHSVA</sequence>
<gene>
    <name evidence="2" type="ORF">STSP_68590</name>
</gene>
<dbReference type="Proteomes" id="UP000077381">
    <property type="component" value="Unassembled WGS sequence"/>
</dbReference>
<dbReference type="PATRIC" id="fig|1716141.3.peg.7254"/>
<protein>
    <recommendedName>
        <fullName evidence="4">WxL domain-containing protein</fullName>
    </recommendedName>
</protein>
<evidence type="ECO:0008006" key="4">
    <source>
        <dbReference type="Google" id="ProtNLM"/>
    </source>
</evidence>
<evidence type="ECO:0000256" key="1">
    <source>
        <dbReference type="SAM" id="SignalP"/>
    </source>
</evidence>
<name>A0A177HGY3_9ACTN</name>
<evidence type="ECO:0000313" key="3">
    <source>
        <dbReference type="Proteomes" id="UP000077381"/>
    </source>
</evidence>
<dbReference type="EMBL" id="LOHS01000174">
    <property type="protein sequence ID" value="OAH09860.1"/>
    <property type="molecule type" value="Genomic_DNA"/>
</dbReference>
<proteinExistence type="predicted"/>
<comment type="caution">
    <text evidence="2">The sequence shown here is derived from an EMBL/GenBank/DDBJ whole genome shotgun (WGS) entry which is preliminary data.</text>
</comment>
<dbReference type="AlphaFoldDB" id="A0A177HGY3"/>
<reference evidence="2 3" key="1">
    <citation type="submission" date="2015-12" db="EMBL/GenBank/DDBJ databases">
        <title>Genome sequence of Streptomyces sp. G25.</title>
        <authorList>
            <person name="Poehlein A."/>
            <person name="Roettig A."/>
            <person name="Hiessl S."/>
            <person name="Hauschild P."/>
            <person name="Schauer J."/>
            <person name="Madkour M.H."/>
            <person name="Al-Ansari A.M."/>
            <person name="Almakishah N.H."/>
            <person name="Steinbuechel A."/>
            <person name="Daniel R."/>
        </authorList>
    </citation>
    <scope>NUCLEOTIDE SEQUENCE [LARGE SCALE GENOMIC DNA]</scope>
    <source>
        <strain evidence="3">G25(2015)</strain>
    </source>
</reference>